<dbReference type="InterPro" id="IPR009003">
    <property type="entry name" value="Peptidase_S1_PA"/>
</dbReference>
<dbReference type="SUPFAM" id="SSF50494">
    <property type="entry name" value="Trypsin-like serine proteases"/>
    <property type="match status" value="1"/>
</dbReference>
<reference evidence="3" key="2">
    <citation type="submission" date="2025-05" db="UniProtKB">
        <authorList>
            <consortium name="EnsemblMetazoa"/>
        </authorList>
    </citation>
    <scope>IDENTIFICATION</scope>
</reference>
<feature type="signal peptide" evidence="1">
    <location>
        <begin position="1"/>
        <end position="19"/>
    </location>
</feature>
<evidence type="ECO:0000313" key="4">
    <source>
        <dbReference type="Proteomes" id="UP001652680"/>
    </source>
</evidence>
<dbReference type="Gene3D" id="2.40.10.10">
    <property type="entry name" value="Trypsin-like serine proteases"/>
    <property type="match status" value="2"/>
</dbReference>
<keyword evidence="4" id="KW-1185">Reference proteome</keyword>
<dbReference type="EnsemblMetazoa" id="XM_017132638.2">
    <property type="protein sequence ID" value="XP_016988127.2"/>
    <property type="gene ID" value="LOC108050780"/>
</dbReference>
<proteinExistence type="predicted"/>
<dbReference type="RefSeq" id="XP_016988127.2">
    <property type="nucleotide sequence ID" value="XM_017132638.2"/>
</dbReference>
<dbReference type="Pfam" id="PF00089">
    <property type="entry name" value="Trypsin"/>
    <property type="match status" value="1"/>
</dbReference>
<dbReference type="GeneID" id="108050780"/>
<dbReference type="PRINTS" id="PR00722">
    <property type="entry name" value="CHYMOTRYPSIN"/>
</dbReference>
<feature type="chain" id="PRO_5046097702" description="Peptidase S1 domain-containing protein" evidence="1">
    <location>
        <begin position="20"/>
        <end position="276"/>
    </location>
</feature>
<feature type="domain" description="Peptidase S1" evidence="2">
    <location>
        <begin position="16"/>
        <end position="273"/>
    </location>
</feature>
<accession>A0ABM5I0F2</accession>
<keyword evidence="1" id="KW-0732">Signal</keyword>
<dbReference type="InterPro" id="IPR001314">
    <property type="entry name" value="Peptidase_S1A"/>
</dbReference>
<dbReference type="PANTHER" id="PTHR24260:SF147">
    <property type="entry name" value="EG:BACR7A4.3 PROTEIN-RELATED"/>
    <property type="match status" value="1"/>
</dbReference>
<organism evidence="3 4">
    <name type="scientific">Drosophila rhopaloa</name>
    <name type="common">Fruit fly</name>
    <dbReference type="NCBI Taxonomy" id="1041015"/>
    <lineage>
        <taxon>Eukaryota</taxon>
        <taxon>Metazoa</taxon>
        <taxon>Ecdysozoa</taxon>
        <taxon>Arthropoda</taxon>
        <taxon>Hexapoda</taxon>
        <taxon>Insecta</taxon>
        <taxon>Pterygota</taxon>
        <taxon>Neoptera</taxon>
        <taxon>Endopterygota</taxon>
        <taxon>Diptera</taxon>
        <taxon>Brachycera</taxon>
        <taxon>Muscomorpha</taxon>
        <taxon>Ephydroidea</taxon>
        <taxon>Drosophilidae</taxon>
        <taxon>Drosophila</taxon>
        <taxon>Sophophora</taxon>
    </lineage>
</organism>
<protein>
    <recommendedName>
        <fullName evidence="2">Peptidase S1 domain-containing protein</fullName>
    </recommendedName>
</protein>
<dbReference type="SMART" id="SM00020">
    <property type="entry name" value="Tryp_SPc"/>
    <property type="match status" value="1"/>
</dbReference>
<dbReference type="InterPro" id="IPR001254">
    <property type="entry name" value="Trypsin_dom"/>
</dbReference>
<dbReference type="PROSITE" id="PS50240">
    <property type="entry name" value="TRYPSIN_DOM"/>
    <property type="match status" value="1"/>
</dbReference>
<dbReference type="PROSITE" id="PS00134">
    <property type="entry name" value="TRYPSIN_HIS"/>
    <property type="match status" value="1"/>
</dbReference>
<evidence type="ECO:0000313" key="3">
    <source>
        <dbReference type="EnsemblMetazoa" id="XP_016988127.2"/>
    </source>
</evidence>
<dbReference type="InterPro" id="IPR051333">
    <property type="entry name" value="CLIP_Serine_Protease"/>
</dbReference>
<sequence>MRWFFLLGCLFICEWMTSGQFLEPDCGNISQEALRNEGHQAHISESPWIAFLHDSGKFLCGGSLINHRFVLTAAHCIIDGGNLKVRLGEYDSSTNHDCSGIVCIPPSEEFEIVRAFRNDNYSRTDRYNDIGLLHLEKSVVYKVHIKPICLITNTAFQPQIEGLQHFVAVGWGGSSPGSPSHILKSIRANRLNRSECRKRYLVDCRMDQICVAHESGESCSGDSGGPMGHAIRYHGRIVFIQVGIVSYGNPECRSPSVFTDVMAHMNWIKNVLDLHS</sequence>
<dbReference type="InterPro" id="IPR018114">
    <property type="entry name" value="TRYPSIN_HIS"/>
</dbReference>
<evidence type="ECO:0000256" key="1">
    <source>
        <dbReference type="SAM" id="SignalP"/>
    </source>
</evidence>
<name>A0ABM5I0F2_DRORH</name>
<dbReference type="PANTHER" id="PTHR24260">
    <property type="match status" value="1"/>
</dbReference>
<dbReference type="Proteomes" id="UP001652680">
    <property type="component" value="Unassembled WGS sequence"/>
</dbReference>
<evidence type="ECO:0000259" key="2">
    <source>
        <dbReference type="PROSITE" id="PS50240"/>
    </source>
</evidence>
<reference evidence="4" key="1">
    <citation type="journal article" date="2021" name="Elife">
        <title>Highly contiguous assemblies of 101 drosophilid genomes.</title>
        <authorList>
            <person name="Kim B.Y."/>
            <person name="Wang J.R."/>
            <person name="Miller D.E."/>
            <person name="Barmina O."/>
            <person name="Delaney E."/>
            <person name="Thompson A."/>
            <person name="Comeault A.A."/>
            <person name="Peede D."/>
            <person name="D'Agostino E.R."/>
            <person name="Pelaez J."/>
            <person name="Aguilar J.M."/>
            <person name="Haji D."/>
            <person name="Matsunaga T."/>
            <person name="Armstrong E.E."/>
            <person name="Zych M."/>
            <person name="Ogawa Y."/>
            <person name="Stamenkovic-Radak M."/>
            <person name="Jelic M."/>
            <person name="Veselinovic M.S."/>
            <person name="Tanaskovic M."/>
            <person name="Eric P."/>
            <person name="Gao J.J."/>
            <person name="Katoh T.K."/>
            <person name="Toda M.J."/>
            <person name="Watabe H."/>
            <person name="Watada M."/>
            <person name="Davis J.S."/>
            <person name="Moyle L.C."/>
            <person name="Manoli G."/>
            <person name="Bertolini E."/>
            <person name="Kostal V."/>
            <person name="Hawley R.S."/>
            <person name="Takahashi A."/>
            <person name="Jones C.D."/>
            <person name="Price D.K."/>
            <person name="Whiteman N."/>
            <person name="Kopp A."/>
            <person name="Matute D.R."/>
            <person name="Petrov D.A."/>
        </authorList>
    </citation>
    <scope>NUCLEOTIDE SEQUENCE [LARGE SCALE GENOMIC DNA]</scope>
</reference>
<dbReference type="InterPro" id="IPR043504">
    <property type="entry name" value="Peptidase_S1_PA_chymotrypsin"/>
</dbReference>
<dbReference type="CDD" id="cd00190">
    <property type="entry name" value="Tryp_SPc"/>
    <property type="match status" value="1"/>
</dbReference>